<dbReference type="InterPro" id="IPR059050">
    <property type="entry name" value="Rv3660c_N"/>
</dbReference>
<dbReference type="InterPro" id="IPR017746">
    <property type="entry name" value="Cellulose_synthase_operon_BcsQ"/>
</dbReference>
<keyword evidence="3" id="KW-1185">Reference proteome</keyword>
<protein>
    <submittedName>
        <fullName evidence="2">CpaE-like family protein</fullName>
    </submittedName>
</protein>
<evidence type="ECO:0000313" key="2">
    <source>
        <dbReference type="EMBL" id="MBO2455527.1"/>
    </source>
</evidence>
<dbReference type="NCBIfam" id="TIGR03815">
    <property type="entry name" value="CpaE_hom_Actino"/>
    <property type="match status" value="1"/>
</dbReference>
<dbReference type="PANTHER" id="PTHR43384">
    <property type="entry name" value="SEPTUM SITE-DETERMINING PROTEIN MIND HOMOLOG, CHLOROPLASTIC-RELATED"/>
    <property type="match status" value="1"/>
</dbReference>
<organism evidence="2 3">
    <name type="scientific">Actinomadura barringtoniae</name>
    <dbReference type="NCBI Taxonomy" id="1427535"/>
    <lineage>
        <taxon>Bacteria</taxon>
        <taxon>Bacillati</taxon>
        <taxon>Actinomycetota</taxon>
        <taxon>Actinomycetes</taxon>
        <taxon>Streptosporangiales</taxon>
        <taxon>Thermomonosporaceae</taxon>
        <taxon>Actinomadura</taxon>
    </lineage>
</organism>
<dbReference type="Pfam" id="PF26563">
    <property type="entry name" value="Rv3660c_N"/>
    <property type="match status" value="1"/>
</dbReference>
<dbReference type="InterPro" id="IPR011006">
    <property type="entry name" value="CheY-like_superfamily"/>
</dbReference>
<dbReference type="Gene3D" id="3.40.50.300">
    <property type="entry name" value="P-loop containing nucleotide triphosphate hydrolases"/>
    <property type="match status" value="1"/>
</dbReference>
<dbReference type="GO" id="GO:0005829">
    <property type="term" value="C:cytosol"/>
    <property type="evidence" value="ECO:0007669"/>
    <property type="project" value="TreeGrafter"/>
</dbReference>
<sequence>MASAAMIVTADPTIQDDLLRLAAAANAQAEVAHHPDQARPSWHSPPLVLVGTDLADEVAAAEPQRRAGVVLVSRESETENIYRQAVEIGAQDLALLPRDEAWLIDALASAAEPVDGFGTMICVTGARGGSGTSVFAAGLALTAARQGLRTLLVDGDPLGGGLDLVLGLEEYDGARWPDFAERQGRLSAATLRQALPRLGDLSVLSWSREDPVPVAPEAILSLLDAAVRGFALVVVDVPSHLGDIGRTALRASDLTLLLVPAEVRAAVAANLQAAALRRETSELRLIVRGPSPGGLTPKVIAESLALPPSGTFERDRRLPAALEQGDFPRAARRGSLTDLCSALVEELDLHTYEPRMEAA</sequence>
<dbReference type="Pfam" id="PF06564">
    <property type="entry name" value="CBP_BcsQ"/>
    <property type="match status" value="1"/>
</dbReference>
<dbReference type="AlphaFoldDB" id="A0A939TDF3"/>
<proteinExistence type="predicted"/>
<reference evidence="2" key="1">
    <citation type="submission" date="2021-03" db="EMBL/GenBank/DDBJ databases">
        <authorList>
            <person name="Kanchanasin P."/>
            <person name="Saeng-In P."/>
            <person name="Phongsopitanun W."/>
            <person name="Yuki M."/>
            <person name="Kudo T."/>
            <person name="Ohkuma M."/>
            <person name="Tanasupawat S."/>
        </authorList>
    </citation>
    <scope>NUCLEOTIDE SEQUENCE</scope>
    <source>
        <strain evidence="2">GKU 128</strain>
    </source>
</reference>
<comment type="caution">
    <text evidence="2">The sequence shown here is derived from an EMBL/GenBank/DDBJ whole genome shotgun (WGS) entry which is preliminary data.</text>
</comment>
<dbReference type="InterPro" id="IPR022521">
    <property type="entry name" value="Rv3660c"/>
</dbReference>
<feature type="domain" description="Rv3660c-like CheY-like N-terminal" evidence="1">
    <location>
        <begin position="8"/>
        <end position="113"/>
    </location>
</feature>
<dbReference type="GO" id="GO:0016887">
    <property type="term" value="F:ATP hydrolysis activity"/>
    <property type="evidence" value="ECO:0007669"/>
    <property type="project" value="TreeGrafter"/>
</dbReference>
<dbReference type="GO" id="GO:0051782">
    <property type="term" value="P:negative regulation of cell division"/>
    <property type="evidence" value="ECO:0007669"/>
    <property type="project" value="TreeGrafter"/>
</dbReference>
<dbReference type="Proteomes" id="UP000669179">
    <property type="component" value="Unassembled WGS sequence"/>
</dbReference>
<gene>
    <name evidence="2" type="ORF">J4573_51215</name>
</gene>
<dbReference type="SUPFAM" id="SSF52540">
    <property type="entry name" value="P-loop containing nucleoside triphosphate hydrolases"/>
    <property type="match status" value="1"/>
</dbReference>
<accession>A0A939TDF3</accession>
<dbReference type="EMBL" id="JAGEOJ010000038">
    <property type="protein sequence ID" value="MBO2455527.1"/>
    <property type="molecule type" value="Genomic_DNA"/>
</dbReference>
<evidence type="ECO:0000259" key="1">
    <source>
        <dbReference type="Pfam" id="PF26563"/>
    </source>
</evidence>
<dbReference type="InterPro" id="IPR027417">
    <property type="entry name" value="P-loop_NTPase"/>
</dbReference>
<dbReference type="GO" id="GO:0009898">
    <property type="term" value="C:cytoplasmic side of plasma membrane"/>
    <property type="evidence" value="ECO:0007669"/>
    <property type="project" value="TreeGrafter"/>
</dbReference>
<dbReference type="InterPro" id="IPR050625">
    <property type="entry name" value="ParA/MinD_ATPase"/>
</dbReference>
<dbReference type="GO" id="GO:0005524">
    <property type="term" value="F:ATP binding"/>
    <property type="evidence" value="ECO:0007669"/>
    <property type="project" value="TreeGrafter"/>
</dbReference>
<dbReference type="PANTHER" id="PTHR43384:SF11">
    <property type="entry name" value="SEPTUM SITE DETERMINING PROTEIN"/>
    <property type="match status" value="1"/>
</dbReference>
<dbReference type="RefSeq" id="WP_208263753.1">
    <property type="nucleotide sequence ID" value="NZ_JAGEOJ010000038.1"/>
</dbReference>
<name>A0A939TDF3_9ACTN</name>
<evidence type="ECO:0000313" key="3">
    <source>
        <dbReference type="Proteomes" id="UP000669179"/>
    </source>
</evidence>
<dbReference type="SUPFAM" id="SSF52172">
    <property type="entry name" value="CheY-like"/>
    <property type="match status" value="1"/>
</dbReference>